<gene>
    <name evidence="1" type="ORF">C731_2973</name>
</gene>
<dbReference type="EMBL" id="AMRA01000085">
    <property type="protein sequence ID" value="EKF22970.1"/>
    <property type="molecule type" value="Genomic_DNA"/>
</dbReference>
<dbReference type="OrthoDB" id="4775378at2"/>
<evidence type="ECO:0000313" key="1">
    <source>
        <dbReference type="EMBL" id="EKF22970.1"/>
    </source>
</evidence>
<dbReference type="AlphaFoldDB" id="K5BAW9"/>
<protein>
    <submittedName>
        <fullName evidence="1">Putative gp79</fullName>
    </submittedName>
</protein>
<dbReference type="RefSeq" id="WP_005628870.1">
    <property type="nucleotide sequence ID" value="NZ_AMRA01000085.1"/>
</dbReference>
<dbReference type="STRING" id="1122247.GCA_000379865_01632"/>
<sequence>MTVRGKLSPQLALAQFKEVWSDGYLLSDIATHLTCTEFEAMADLLLAIGVSEETVAGFEEAHAEGDDCGDMHCCCDDPECIEERSN</sequence>
<comment type="caution">
    <text evidence="1">The sequence shown here is derived from an EMBL/GenBank/DDBJ whole genome shotgun (WGS) entry which is preliminary data.</text>
</comment>
<evidence type="ECO:0000313" key="2">
    <source>
        <dbReference type="Proteomes" id="UP000006265"/>
    </source>
</evidence>
<proteinExistence type="predicted"/>
<reference evidence="1 2" key="1">
    <citation type="journal article" date="2012" name="J. Bacteriol.">
        <title>Genome sequence of Mycobacterium hassiacum DSM 44199, a rare source of heat-stable mycobacterial proteins.</title>
        <authorList>
            <person name="Tiago I."/>
            <person name="Maranha A."/>
            <person name="Mendes V."/>
            <person name="Alarico S."/>
            <person name="Moynihan P.J."/>
            <person name="Clarke A.J."/>
            <person name="Macedo-Ribeiro S."/>
            <person name="Pereira P.J."/>
            <person name="Empadinhas N."/>
        </authorList>
    </citation>
    <scope>NUCLEOTIDE SEQUENCE [LARGE SCALE GENOMIC DNA]</scope>
    <source>
        <strain evidence="2">DSM 44199 / CIP 105218 / JCM 12690 / 3849</strain>
    </source>
</reference>
<accession>K5BAW9</accession>
<dbReference type="PATRIC" id="fig|1122247.3.peg.2851"/>
<keyword evidence="2" id="KW-1185">Reference proteome</keyword>
<organism evidence="1 2">
    <name type="scientific">Mycolicibacterium hassiacum (strain DSM 44199 / CIP 105218 / JCM 12690 / 3849)</name>
    <name type="common">Mycobacterium hassiacum</name>
    <dbReference type="NCBI Taxonomy" id="1122247"/>
    <lineage>
        <taxon>Bacteria</taxon>
        <taxon>Bacillati</taxon>
        <taxon>Actinomycetota</taxon>
        <taxon>Actinomycetes</taxon>
        <taxon>Mycobacteriales</taxon>
        <taxon>Mycobacteriaceae</taxon>
        <taxon>Mycolicibacterium</taxon>
    </lineage>
</organism>
<dbReference type="Proteomes" id="UP000006265">
    <property type="component" value="Unassembled WGS sequence"/>
</dbReference>
<name>K5BAW9_MYCHD</name>